<gene>
    <name evidence="5" type="ORF">HF576_05150</name>
</gene>
<dbReference type="InterPro" id="IPR000843">
    <property type="entry name" value="HTH_LacI"/>
</dbReference>
<evidence type="ECO:0000313" key="6">
    <source>
        <dbReference type="Proteomes" id="UP001429745"/>
    </source>
</evidence>
<proteinExistence type="predicted"/>
<keyword evidence="2" id="KW-0238">DNA-binding</keyword>
<dbReference type="Pfam" id="PF13377">
    <property type="entry name" value="Peripla_BP_3"/>
    <property type="match status" value="1"/>
</dbReference>
<dbReference type="SMART" id="SM00354">
    <property type="entry name" value="HTH_LACI"/>
    <property type="match status" value="1"/>
</dbReference>
<feature type="domain" description="HTH lacI-type" evidence="4">
    <location>
        <begin position="1"/>
        <end position="53"/>
    </location>
</feature>
<dbReference type="Gene3D" id="1.10.260.40">
    <property type="entry name" value="lambda repressor-like DNA-binding domains"/>
    <property type="match status" value="1"/>
</dbReference>
<dbReference type="InterPro" id="IPR028082">
    <property type="entry name" value="Peripla_BP_I"/>
</dbReference>
<dbReference type="EMBL" id="JABACI010000001">
    <property type="protein sequence ID" value="NLP83225.1"/>
    <property type="molecule type" value="Genomic_DNA"/>
</dbReference>
<dbReference type="Proteomes" id="UP001429745">
    <property type="component" value="Unassembled WGS sequence"/>
</dbReference>
<organism evidence="5 6">
    <name type="scientific">Microbacterium salsuginis</name>
    <dbReference type="NCBI Taxonomy" id="2722803"/>
    <lineage>
        <taxon>Bacteria</taxon>
        <taxon>Bacillati</taxon>
        <taxon>Actinomycetota</taxon>
        <taxon>Actinomycetes</taxon>
        <taxon>Micrococcales</taxon>
        <taxon>Microbacteriaceae</taxon>
        <taxon>Microbacterium</taxon>
    </lineage>
</organism>
<protein>
    <submittedName>
        <fullName evidence="5">LacI family transcriptional regulator</fullName>
    </submittedName>
</protein>
<dbReference type="SUPFAM" id="SSF47413">
    <property type="entry name" value="lambda repressor-like DNA-binding domains"/>
    <property type="match status" value="1"/>
</dbReference>
<dbReference type="PROSITE" id="PS50932">
    <property type="entry name" value="HTH_LACI_2"/>
    <property type="match status" value="1"/>
</dbReference>
<dbReference type="CDD" id="cd06267">
    <property type="entry name" value="PBP1_LacI_sugar_binding-like"/>
    <property type="match status" value="1"/>
</dbReference>
<dbReference type="PANTHER" id="PTHR30146:SF153">
    <property type="entry name" value="LACTOSE OPERON REPRESSOR"/>
    <property type="match status" value="1"/>
</dbReference>
<dbReference type="SUPFAM" id="SSF53822">
    <property type="entry name" value="Periplasmic binding protein-like I"/>
    <property type="match status" value="1"/>
</dbReference>
<evidence type="ECO:0000313" key="5">
    <source>
        <dbReference type="EMBL" id="NLP83225.1"/>
    </source>
</evidence>
<dbReference type="PROSITE" id="PS00356">
    <property type="entry name" value="HTH_LACI_1"/>
    <property type="match status" value="1"/>
</dbReference>
<comment type="caution">
    <text evidence="5">The sequence shown here is derived from an EMBL/GenBank/DDBJ whole genome shotgun (WGS) entry which is preliminary data.</text>
</comment>
<evidence type="ECO:0000256" key="1">
    <source>
        <dbReference type="ARBA" id="ARBA00023015"/>
    </source>
</evidence>
<dbReference type="InterPro" id="IPR046335">
    <property type="entry name" value="LacI/GalR-like_sensor"/>
</dbReference>
<dbReference type="CDD" id="cd01392">
    <property type="entry name" value="HTH_LacI"/>
    <property type="match status" value="1"/>
</dbReference>
<dbReference type="Pfam" id="PF00356">
    <property type="entry name" value="LacI"/>
    <property type="match status" value="1"/>
</dbReference>
<keyword evidence="3" id="KW-0804">Transcription</keyword>
<dbReference type="PANTHER" id="PTHR30146">
    <property type="entry name" value="LACI-RELATED TRANSCRIPTIONAL REPRESSOR"/>
    <property type="match status" value="1"/>
</dbReference>
<reference evidence="5 6" key="1">
    <citation type="submission" date="2020-04" db="EMBL/GenBank/DDBJ databases">
        <title>CFH 90308 Microbacterium sp.</title>
        <authorList>
            <person name="Nie G."/>
            <person name="Ming H."/>
            <person name="Xia T."/>
        </authorList>
    </citation>
    <scope>NUCLEOTIDE SEQUENCE [LARGE SCALE GENOMIC DNA]</scope>
    <source>
        <strain evidence="5 6">CFH 90308</strain>
    </source>
</reference>
<keyword evidence="1" id="KW-0805">Transcription regulation</keyword>
<evidence type="ECO:0000259" key="4">
    <source>
        <dbReference type="PROSITE" id="PS50932"/>
    </source>
</evidence>
<evidence type="ECO:0000256" key="3">
    <source>
        <dbReference type="ARBA" id="ARBA00023163"/>
    </source>
</evidence>
<dbReference type="Gene3D" id="3.40.50.2300">
    <property type="match status" value="2"/>
</dbReference>
<accession>A0ABX1K958</accession>
<sequence>MQDVAERAGVSAKTVSNVINGYPFIREETRLRVEEALRELNYKMNVSARNLRRGATGVIGLALPELSLPYFAELADAIMDAGHASGLTVVIERTRGDRDGELDALRGPRRHTTDGLLYSPLALGPEDEHLLPGEAPLVLLGERIFSPRFDHVTMQNVEAARAATTYLLSLGRTRIAAIGVHPEEKVGSAALRLEGYRQALSAAGVPDDPALYGEAQLWHRSTGAQAMAAVLDRGIRPDAIFAFNDTLGLGAMHELQVRGFDIPRDMLVIGFDDVEETRYSAPTMTSVNPGREFIAQTAVRLLLDRIGRQSEERSPELIKAPFRIVERVSTAVS</sequence>
<dbReference type="InterPro" id="IPR010982">
    <property type="entry name" value="Lambda_DNA-bd_dom_sf"/>
</dbReference>
<name>A0ABX1K958_9MICO</name>
<evidence type="ECO:0000256" key="2">
    <source>
        <dbReference type="ARBA" id="ARBA00023125"/>
    </source>
</evidence>
<keyword evidence="6" id="KW-1185">Reference proteome</keyword>